<dbReference type="Gene3D" id="3.80.10.10">
    <property type="entry name" value="Ribonuclease Inhibitor"/>
    <property type="match status" value="2"/>
</dbReference>
<evidence type="ECO:0008006" key="6">
    <source>
        <dbReference type="Google" id="ProtNLM"/>
    </source>
</evidence>
<dbReference type="SMART" id="SM00369">
    <property type="entry name" value="LRR_TYP"/>
    <property type="match status" value="8"/>
</dbReference>
<reference evidence="4 5" key="1">
    <citation type="submission" date="2024-06" db="EMBL/GenBank/DDBJ databases">
        <authorList>
            <person name="Pan Q."/>
            <person name="Wen M."/>
            <person name="Jouanno E."/>
            <person name="Zahm M."/>
            <person name="Klopp C."/>
            <person name="Cabau C."/>
            <person name="Louis A."/>
            <person name="Berthelot C."/>
            <person name="Parey E."/>
            <person name="Roest Crollius H."/>
            <person name="Montfort J."/>
            <person name="Robinson-Rechavi M."/>
            <person name="Bouchez O."/>
            <person name="Lampietro C."/>
            <person name="Lopez Roques C."/>
            <person name="Donnadieu C."/>
            <person name="Postlethwait J."/>
            <person name="Bobe J."/>
            <person name="Verreycken H."/>
            <person name="Guiguen Y."/>
        </authorList>
    </citation>
    <scope>NUCLEOTIDE SEQUENCE [LARGE SCALE GENOMIC DNA]</scope>
    <source>
        <strain evidence="4">Up_M1</strain>
        <tissue evidence="4">Testis</tissue>
    </source>
</reference>
<dbReference type="PROSITE" id="PS51450">
    <property type="entry name" value="LRR"/>
    <property type="match status" value="1"/>
</dbReference>
<evidence type="ECO:0000256" key="2">
    <source>
        <dbReference type="ARBA" id="ARBA00022737"/>
    </source>
</evidence>
<evidence type="ECO:0000256" key="3">
    <source>
        <dbReference type="SAM" id="SignalP"/>
    </source>
</evidence>
<dbReference type="Pfam" id="PF13855">
    <property type="entry name" value="LRR_8"/>
    <property type="match status" value="2"/>
</dbReference>
<dbReference type="InterPro" id="IPR001611">
    <property type="entry name" value="Leu-rich_rpt"/>
</dbReference>
<keyword evidence="2" id="KW-0677">Repeat</keyword>
<dbReference type="EMBL" id="JAGEUA010000006">
    <property type="protein sequence ID" value="KAL0973318.1"/>
    <property type="molecule type" value="Genomic_DNA"/>
</dbReference>
<dbReference type="AlphaFoldDB" id="A0ABD0WNH3"/>
<evidence type="ECO:0000313" key="4">
    <source>
        <dbReference type="EMBL" id="KAL0973318.1"/>
    </source>
</evidence>
<dbReference type="InterPro" id="IPR003591">
    <property type="entry name" value="Leu-rich_rpt_typical-subtyp"/>
</dbReference>
<evidence type="ECO:0000313" key="5">
    <source>
        <dbReference type="Proteomes" id="UP001557470"/>
    </source>
</evidence>
<dbReference type="SUPFAM" id="SSF52058">
    <property type="entry name" value="L domain-like"/>
    <property type="match status" value="1"/>
</dbReference>
<dbReference type="PRINTS" id="PR00019">
    <property type="entry name" value="LEURICHRPT"/>
</dbReference>
<protein>
    <recommendedName>
        <fullName evidence="6">Tsukushin</fullName>
    </recommendedName>
</protein>
<name>A0ABD0WNH3_UMBPY</name>
<dbReference type="PANTHER" id="PTHR45617">
    <property type="entry name" value="LEUCINE RICH REPEAT FAMILY PROTEIN"/>
    <property type="match status" value="1"/>
</dbReference>
<keyword evidence="3" id="KW-0732">Signal</keyword>
<dbReference type="Proteomes" id="UP001557470">
    <property type="component" value="Unassembled WGS sequence"/>
</dbReference>
<accession>A0ABD0WNH3</accession>
<dbReference type="InterPro" id="IPR032675">
    <property type="entry name" value="LRR_dom_sf"/>
</dbReference>
<keyword evidence="1" id="KW-0433">Leucine-rich repeat</keyword>
<gene>
    <name evidence="4" type="ORF">UPYG_G00201880</name>
</gene>
<keyword evidence="5" id="KW-1185">Reference proteome</keyword>
<feature type="signal peptide" evidence="3">
    <location>
        <begin position="1"/>
        <end position="23"/>
    </location>
</feature>
<feature type="chain" id="PRO_5044806790" description="Tsukushin" evidence="3">
    <location>
        <begin position="24"/>
        <end position="354"/>
    </location>
</feature>
<evidence type="ECO:0000256" key="1">
    <source>
        <dbReference type="ARBA" id="ARBA00022614"/>
    </source>
</evidence>
<dbReference type="PANTHER" id="PTHR45617:SF14">
    <property type="entry name" value="TSUKUSHI"/>
    <property type="match status" value="1"/>
</dbReference>
<organism evidence="4 5">
    <name type="scientific">Umbra pygmaea</name>
    <name type="common">Eastern mudminnow</name>
    <dbReference type="NCBI Taxonomy" id="75934"/>
    <lineage>
        <taxon>Eukaryota</taxon>
        <taxon>Metazoa</taxon>
        <taxon>Chordata</taxon>
        <taxon>Craniata</taxon>
        <taxon>Vertebrata</taxon>
        <taxon>Euteleostomi</taxon>
        <taxon>Actinopterygii</taxon>
        <taxon>Neopterygii</taxon>
        <taxon>Teleostei</taxon>
        <taxon>Protacanthopterygii</taxon>
        <taxon>Esociformes</taxon>
        <taxon>Umbridae</taxon>
        <taxon>Umbra</taxon>
    </lineage>
</organism>
<sequence length="354" mass="38541">MESMMPFLLCVCLCLLLAPHGQAGNVKNCHPSCTCEVESFGLFDSFSLTRVECRGVDPGTSPVPIPLDTTHLDLSSNSLSMLTDVMLSGPGYTTLVSLDLSNNFISVVSPKALSRLRYLETLDLSHNSLEELAEGFFSGLPLAEVDLSHNRFHQFDLDVFITKGRAEPISVDLSHNQLTEISSSSRSSLLHVQSLTLAANQLRALPILTGISLRDLCLDGNVISHIDEGAFDDLKDLVHLSLSGLTELSDIQPNGFRGLQSLQVLDLSNNRKLQTLSPAVFSGLVSLQELNLSNSGVMSLPNNMLSFLPSIKSIILGQHIHCWRTQKQGQFHRQLGPGHVPEMVLTCDVDGIVS</sequence>
<proteinExistence type="predicted"/>
<comment type="caution">
    <text evidence="4">The sequence shown here is derived from an EMBL/GenBank/DDBJ whole genome shotgun (WGS) entry which is preliminary data.</text>
</comment>